<dbReference type="Proteomes" id="UP000528460">
    <property type="component" value="Unassembled WGS sequence"/>
</dbReference>
<organism evidence="2 3">
    <name type="scientific">Corallococcus exercitus</name>
    <dbReference type="NCBI Taxonomy" id="2316736"/>
    <lineage>
        <taxon>Bacteria</taxon>
        <taxon>Pseudomonadati</taxon>
        <taxon>Myxococcota</taxon>
        <taxon>Myxococcia</taxon>
        <taxon>Myxococcales</taxon>
        <taxon>Cystobacterineae</taxon>
        <taxon>Myxococcaceae</taxon>
        <taxon>Corallococcus</taxon>
    </lineage>
</organism>
<keyword evidence="2" id="KW-0808">Transferase</keyword>
<feature type="region of interest" description="Disordered" evidence="1">
    <location>
        <begin position="41"/>
        <end position="68"/>
    </location>
</feature>
<feature type="non-terminal residue" evidence="2">
    <location>
        <position position="90"/>
    </location>
</feature>
<keyword evidence="2" id="KW-0548">Nucleotidyltransferase</keyword>
<dbReference type="GO" id="GO:0016779">
    <property type="term" value="F:nucleotidyltransferase activity"/>
    <property type="evidence" value="ECO:0007669"/>
    <property type="project" value="UniProtKB-KW"/>
</dbReference>
<dbReference type="AlphaFoldDB" id="A0A7Y4JY11"/>
<evidence type="ECO:0000313" key="3">
    <source>
        <dbReference type="Proteomes" id="UP000528460"/>
    </source>
</evidence>
<protein>
    <submittedName>
        <fullName evidence="2">UTP--glucose-1-phosphate uridylyltransferase</fullName>
    </submittedName>
</protein>
<proteinExistence type="predicted"/>
<sequence>MKTQTPDVDGELDDPRLARDGFDAASFRALLARYQRGELTESQSLAGPLEPPRPGDVQPLPGEGTAAHGACRAAGEQAFREGAVAALVVA</sequence>
<accession>A0A7Y4JY11</accession>
<comment type="caution">
    <text evidence="2">The sequence shown here is derived from an EMBL/GenBank/DDBJ whole genome shotgun (WGS) entry which is preliminary data.</text>
</comment>
<dbReference type="EMBL" id="JABFJW010000306">
    <property type="protein sequence ID" value="NOK13260.1"/>
    <property type="molecule type" value="Genomic_DNA"/>
</dbReference>
<reference evidence="2 3" key="1">
    <citation type="submission" date="2020-05" db="EMBL/GenBank/DDBJ databases">
        <authorList>
            <person name="Whitworth D."/>
        </authorList>
    </citation>
    <scope>NUCLEOTIDE SEQUENCE [LARGE SCALE GENOMIC DNA]</scope>
    <source>
        <strain evidence="2 3">CA046A</strain>
    </source>
</reference>
<evidence type="ECO:0000313" key="2">
    <source>
        <dbReference type="EMBL" id="NOK13260.1"/>
    </source>
</evidence>
<evidence type="ECO:0000256" key="1">
    <source>
        <dbReference type="SAM" id="MobiDB-lite"/>
    </source>
</evidence>
<name>A0A7Y4JY11_9BACT</name>
<gene>
    <name evidence="2" type="ORF">HNS30_29880</name>
</gene>